<dbReference type="EMBL" id="JAWDJW010007174">
    <property type="protein sequence ID" value="KAK3062683.1"/>
    <property type="molecule type" value="Genomic_DNA"/>
</dbReference>
<reference evidence="1" key="1">
    <citation type="submission" date="2024-09" db="EMBL/GenBank/DDBJ databases">
        <title>Black Yeasts Isolated from many extreme environments.</title>
        <authorList>
            <person name="Coleine C."/>
            <person name="Stajich J.E."/>
            <person name="Selbmann L."/>
        </authorList>
    </citation>
    <scope>NUCLEOTIDE SEQUENCE</scope>
    <source>
        <strain evidence="1">CCFEE 5737</strain>
    </source>
</reference>
<evidence type="ECO:0000313" key="1">
    <source>
        <dbReference type="EMBL" id="KAK3062683.1"/>
    </source>
</evidence>
<name>A0ACC3D6R7_9PEZI</name>
<keyword evidence="2" id="KW-1185">Reference proteome</keyword>
<proteinExistence type="predicted"/>
<accession>A0ACC3D6R7</accession>
<sequence>MVEARIDEVEPGHQIRQHGCNLKKYIDGPMTRDMPKRKPDDTRITTAQEMAPRTPAVTDATKMKRPMASSRNKSVQLEPGSAASKSRRTDSPTMSNPLPTGPAEPSGAGSLTAHGTSLVDQSPRGRKRSSTENEPRVEPVMEGPGLAKRVKTEAKYAAGKRSGAEEGEAVDRKKYGEDPNSQKQKNALTRKLSQATTQFGRYATSKDPGCASTSSSGSPRSKDQQRSKVEKNLSPTVQEVVQLVTDLNGALDDAKNAMDQNSYRMLRLVERIRSLEQAHRQTSQEPSPAPTQQSVADGAEQNKAVRQLGDKMRAKIAELHKQAEADRAKATSYGQAFDNLGRGWSDLKQKNRDLVLKSDALERTVAGMESKIRSDTKGEMQKMQRAMEEKMNDRFDVLEAEIQRLRAEKKR</sequence>
<dbReference type="Proteomes" id="UP001186974">
    <property type="component" value="Unassembled WGS sequence"/>
</dbReference>
<organism evidence="1 2">
    <name type="scientific">Coniosporium uncinatum</name>
    <dbReference type="NCBI Taxonomy" id="93489"/>
    <lineage>
        <taxon>Eukaryota</taxon>
        <taxon>Fungi</taxon>
        <taxon>Dikarya</taxon>
        <taxon>Ascomycota</taxon>
        <taxon>Pezizomycotina</taxon>
        <taxon>Dothideomycetes</taxon>
        <taxon>Dothideomycetes incertae sedis</taxon>
        <taxon>Coniosporium</taxon>
    </lineage>
</organism>
<comment type="caution">
    <text evidence="1">The sequence shown here is derived from an EMBL/GenBank/DDBJ whole genome shotgun (WGS) entry which is preliminary data.</text>
</comment>
<protein>
    <submittedName>
        <fullName evidence="1">Uncharacterized protein</fullName>
    </submittedName>
</protein>
<gene>
    <name evidence="1" type="ORF">LTS18_003568</name>
</gene>
<evidence type="ECO:0000313" key="2">
    <source>
        <dbReference type="Proteomes" id="UP001186974"/>
    </source>
</evidence>